<evidence type="ECO:0000313" key="2">
    <source>
        <dbReference type="EMBL" id="PDW04076.1"/>
    </source>
</evidence>
<dbReference type="InterPro" id="IPR002716">
    <property type="entry name" value="PIN_dom"/>
</dbReference>
<dbReference type="EMBL" id="NQWI01000015">
    <property type="protein sequence ID" value="PDW04076.1"/>
    <property type="molecule type" value="Genomic_DNA"/>
</dbReference>
<dbReference type="Pfam" id="PF01850">
    <property type="entry name" value="PIN"/>
    <property type="match status" value="1"/>
</dbReference>
<dbReference type="PANTHER" id="PTHR42188:SF1">
    <property type="entry name" value="23S RRNA-SPECIFIC ENDONUCLEASE VAPC20"/>
    <property type="match status" value="1"/>
</dbReference>
<keyword evidence="3" id="KW-1185">Reference proteome</keyword>
<comment type="caution">
    <text evidence="2">The sequence shown here is derived from an EMBL/GenBank/DDBJ whole genome shotgun (WGS) entry which is preliminary data.</text>
</comment>
<dbReference type="GO" id="GO:0004521">
    <property type="term" value="F:RNA endonuclease activity"/>
    <property type="evidence" value="ECO:0007669"/>
    <property type="project" value="InterPro"/>
</dbReference>
<dbReference type="SUPFAM" id="SSF88723">
    <property type="entry name" value="PIN domain-like"/>
    <property type="match status" value="1"/>
</dbReference>
<dbReference type="Proteomes" id="UP000220527">
    <property type="component" value="Unassembled WGS sequence"/>
</dbReference>
<dbReference type="GO" id="GO:0016075">
    <property type="term" value="P:rRNA catabolic process"/>
    <property type="evidence" value="ECO:0007669"/>
    <property type="project" value="TreeGrafter"/>
</dbReference>
<dbReference type="AlphaFoldDB" id="A0A2A6RMD4"/>
<name>A0A2A6RMD4_9CHLR</name>
<feature type="domain" description="PIN" evidence="1">
    <location>
        <begin position="24"/>
        <end position="113"/>
    </location>
</feature>
<dbReference type="RefSeq" id="WP_097643019.1">
    <property type="nucleotide sequence ID" value="NZ_NQWI01000015.1"/>
</dbReference>
<organism evidence="2 3">
    <name type="scientific">Candidatus Viridilinea mediisalina</name>
    <dbReference type="NCBI Taxonomy" id="2024553"/>
    <lineage>
        <taxon>Bacteria</taxon>
        <taxon>Bacillati</taxon>
        <taxon>Chloroflexota</taxon>
        <taxon>Chloroflexia</taxon>
        <taxon>Chloroflexales</taxon>
        <taxon>Chloroflexineae</taxon>
        <taxon>Oscillochloridaceae</taxon>
        <taxon>Candidatus Viridilinea</taxon>
    </lineage>
</organism>
<sequence length="121" mass="14043">MIGKISITLRQPAFFHAQSAVFYVVPETIFAETMTLTKARLGASAAITLGERMLQSRNFRLLALSELDRQQTWNIFTRYRDKAWSYVDCSVLAVARRLKIVEVFAFDQHFDQMVELRRLPN</sequence>
<protein>
    <recommendedName>
        <fullName evidence="1">PIN domain-containing protein</fullName>
    </recommendedName>
</protein>
<dbReference type="InterPro" id="IPR029060">
    <property type="entry name" value="PIN-like_dom_sf"/>
</dbReference>
<accession>A0A2A6RMD4</accession>
<reference evidence="3" key="1">
    <citation type="submission" date="2017-08" db="EMBL/GenBank/DDBJ databases">
        <authorList>
            <person name="Grouzdev D.S."/>
            <person name="Gaisin V.A."/>
            <person name="Rysina M.S."/>
            <person name="Gorlenko V.M."/>
        </authorList>
    </citation>
    <scope>NUCLEOTIDE SEQUENCE [LARGE SCALE GENOMIC DNA]</scope>
    <source>
        <strain evidence="3">Kir15-3F</strain>
    </source>
</reference>
<dbReference type="PANTHER" id="PTHR42188">
    <property type="entry name" value="23S RRNA-SPECIFIC ENDONUCLEASE VAPC20"/>
    <property type="match status" value="1"/>
</dbReference>
<dbReference type="Gene3D" id="3.40.50.1010">
    <property type="entry name" value="5'-nuclease"/>
    <property type="match status" value="1"/>
</dbReference>
<proteinExistence type="predicted"/>
<dbReference type="OrthoDB" id="164456at2"/>
<dbReference type="InterPro" id="IPR039018">
    <property type="entry name" value="VapC20-like"/>
</dbReference>
<evidence type="ECO:0000259" key="1">
    <source>
        <dbReference type="Pfam" id="PF01850"/>
    </source>
</evidence>
<gene>
    <name evidence="2" type="ORF">CJ255_05130</name>
</gene>
<evidence type="ECO:0000313" key="3">
    <source>
        <dbReference type="Proteomes" id="UP000220527"/>
    </source>
</evidence>